<name>A0A382A6S8_9ZZZZ</name>
<feature type="transmembrane region" description="Helical" evidence="1">
    <location>
        <begin position="273"/>
        <end position="293"/>
    </location>
</feature>
<dbReference type="InterPro" id="IPR029044">
    <property type="entry name" value="Nucleotide-diphossugar_trans"/>
</dbReference>
<evidence type="ECO:0000259" key="3">
    <source>
        <dbReference type="Pfam" id="PF26629"/>
    </source>
</evidence>
<dbReference type="Gene3D" id="3.90.550.10">
    <property type="entry name" value="Spore Coat Polysaccharide Biosynthesis Protein SpsA, Chain A"/>
    <property type="match status" value="1"/>
</dbReference>
<dbReference type="InterPro" id="IPR050256">
    <property type="entry name" value="Glycosyltransferase_2"/>
</dbReference>
<dbReference type="InterPro" id="IPR058718">
    <property type="entry name" value="Agl6_TM_C"/>
</dbReference>
<dbReference type="PANTHER" id="PTHR48090">
    <property type="entry name" value="UNDECAPRENYL-PHOSPHATE 4-DEOXY-4-FORMAMIDO-L-ARABINOSE TRANSFERASE-RELATED"/>
    <property type="match status" value="1"/>
</dbReference>
<dbReference type="AlphaFoldDB" id="A0A382A6S8"/>
<organism evidence="4">
    <name type="scientific">marine metagenome</name>
    <dbReference type="NCBI Taxonomy" id="408172"/>
    <lineage>
        <taxon>unclassified sequences</taxon>
        <taxon>metagenomes</taxon>
        <taxon>ecological metagenomes</taxon>
    </lineage>
</organism>
<feature type="domain" description="Glycosyltransferase 2-like" evidence="2">
    <location>
        <begin position="13"/>
        <end position="174"/>
    </location>
</feature>
<dbReference type="EMBL" id="UINC01024154">
    <property type="protein sequence ID" value="SVA97245.1"/>
    <property type="molecule type" value="Genomic_DNA"/>
</dbReference>
<dbReference type="InterPro" id="IPR001173">
    <property type="entry name" value="Glyco_trans_2-like"/>
</dbReference>
<evidence type="ECO:0000256" key="1">
    <source>
        <dbReference type="SAM" id="Phobius"/>
    </source>
</evidence>
<keyword evidence="1" id="KW-1133">Transmembrane helix</keyword>
<dbReference type="Pfam" id="PF26629">
    <property type="entry name" value="GT2_TM_C"/>
    <property type="match status" value="1"/>
</dbReference>
<feature type="transmembrane region" description="Helical" evidence="1">
    <location>
        <begin position="365"/>
        <end position="386"/>
    </location>
</feature>
<feature type="domain" description="Low-salt glycan biosynthesis hexosyltransferase Agl6 C-terminal transmembrane region" evidence="3">
    <location>
        <begin position="293"/>
        <end position="385"/>
    </location>
</feature>
<dbReference type="PANTHER" id="PTHR48090:SF7">
    <property type="entry name" value="RFBJ PROTEIN"/>
    <property type="match status" value="1"/>
</dbReference>
<sequence length="393" mass="41929">MPGQQTSDSPEVSVVMPCLNEAETLAVCIQKARACLADNGVSGEIIIADNGSTDGSQSIAEAGGARVVPVEAKGYGSALMGGIAAARGRFVIMGDADDSYDFSALMPFIEELRDGCDLVMGNRFKGGIAPGAMPPLHRYLGNPVLSGLGRLFFRCPAGDFHCGLRGFSRAAYDRMKLQTTGMEFAGEMVVKSTLLGLQIAEVPTTLSPDGRSRPPHLRSWRDGWRNLRFMLLFSPRWLFLYPGLLLMLIGLGVGGWLLPEARQLGQAKLDVHTLAYSALAVLLGFQSVLFALYTRTFAIKQGLLHESPTLNKPSRYITLETGLAVGGVLMLVGFGGSVSATLGWSEKDFGQLNPSVVLRQVIPSILALALGFQIVLGSFFLSVLGLESKGGEG</sequence>
<keyword evidence="1" id="KW-0812">Transmembrane</keyword>
<proteinExistence type="predicted"/>
<reference evidence="4" key="1">
    <citation type="submission" date="2018-05" db="EMBL/GenBank/DDBJ databases">
        <authorList>
            <person name="Lanie J.A."/>
            <person name="Ng W.-L."/>
            <person name="Kazmierczak K.M."/>
            <person name="Andrzejewski T.M."/>
            <person name="Davidsen T.M."/>
            <person name="Wayne K.J."/>
            <person name="Tettelin H."/>
            <person name="Glass J.I."/>
            <person name="Rusch D."/>
            <person name="Podicherti R."/>
            <person name="Tsui H.-C.T."/>
            <person name="Winkler M.E."/>
        </authorList>
    </citation>
    <scope>NUCLEOTIDE SEQUENCE</scope>
</reference>
<feature type="transmembrane region" description="Helical" evidence="1">
    <location>
        <begin position="322"/>
        <end position="345"/>
    </location>
</feature>
<dbReference type="Pfam" id="PF00535">
    <property type="entry name" value="Glycos_transf_2"/>
    <property type="match status" value="1"/>
</dbReference>
<evidence type="ECO:0000313" key="4">
    <source>
        <dbReference type="EMBL" id="SVA97245.1"/>
    </source>
</evidence>
<feature type="transmembrane region" description="Helical" evidence="1">
    <location>
        <begin position="238"/>
        <end position="258"/>
    </location>
</feature>
<gene>
    <name evidence="4" type="ORF">METZ01_LOCUS150099</name>
</gene>
<accession>A0A382A6S8</accession>
<evidence type="ECO:0000259" key="2">
    <source>
        <dbReference type="Pfam" id="PF00535"/>
    </source>
</evidence>
<protein>
    <submittedName>
        <fullName evidence="4">Uncharacterized protein</fullName>
    </submittedName>
</protein>
<keyword evidence="1" id="KW-0472">Membrane</keyword>
<dbReference type="SUPFAM" id="SSF53448">
    <property type="entry name" value="Nucleotide-diphospho-sugar transferases"/>
    <property type="match status" value="1"/>
</dbReference>
<dbReference type="CDD" id="cd04179">
    <property type="entry name" value="DPM_DPG-synthase_like"/>
    <property type="match status" value="1"/>
</dbReference>